<evidence type="ECO:0000313" key="1">
    <source>
        <dbReference type="EMBL" id="SVB39090.1"/>
    </source>
</evidence>
<dbReference type="AlphaFoldDB" id="A0A382DKU0"/>
<sequence>MQVEETKKKPVLKLPNPSALALKFQAYSFAPFCFSPNH</sequence>
<gene>
    <name evidence="1" type="ORF">METZ01_LOCUS191944</name>
</gene>
<dbReference type="EMBL" id="UINC01039922">
    <property type="protein sequence ID" value="SVB39090.1"/>
    <property type="molecule type" value="Genomic_DNA"/>
</dbReference>
<reference evidence="1" key="1">
    <citation type="submission" date="2018-05" db="EMBL/GenBank/DDBJ databases">
        <authorList>
            <person name="Lanie J.A."/>
            <person name="Ng W.-L."/>
            <person name="Kazmierczak K.M."/>
            <person name="Andrzejewski T.M."/>
            <person name="Davidsen T.M."/>
            <person name="Wayne K.J."/>
            <person name="Tettelin H."/>
            <person name="Glass J.I."/>
            <person name="Rusch D."/>
            <person name="Podicherti R."/>
            <person name="Tsui H.-C.T."/>
            <person name="Winkler M.E."/>
        </authorList>
    </citation>
    <scope>NUCLEOTIDE SEQUENCE</scope>
</reference>
<protein>
    <submittedName>
        <fullName evidence="1">Uncharacterized protein</fullName>
    </submittedName>
</protein>
<name>A0A382DKU0_9ZZZZ</name>
<organism evidence="1">
    <name type="scientific">marine metagenome</name>
    <dbReference type="NCBI Taxonomy" id="408172"/>
    <lineage>
        <taxon>unclassified sequences</taxon>
        <taxon>metagenomes</taxon>
        <taxon>ecological metagenomes</taxon>
    </lineage>
</organism>
<accession>A0A382DKU0</accession>
<proteinExistence type="predicted"/>